<dbReference type="RefSeq" id="WP_005997415.1">
    <property type="nucleotide sequence ID" value="NZ_AAEW02000001.1"/>
</dbReference>
<evidence type="ECO:0000256" key="1">
    <source>
        <dbReference type="ARBA" id="ARBA00010634"/>
    </source>
</evidence>
<keyword evidence="2 3" id="KW-0732">Signal</keyword>
<evidence type="ECO:0000256" key="2">
    <source>
        <dbReference type="ARBA" id="ARBA00022729"/>
    </source>
</evidence>
<protein>
    <submittedName>
        <fullName evidence="4">VacJ-like lipoprotein</fullName>
    </submittedName>
</protein>
<evidence type="ECO:0000313" key="4">
    <source>
        <dbReference type="EMBL" id="EAT17203.1"/>
    </source>
</evidence>
<dbReference type="AlphaFoldDB" id="Q1K4A0"/>
<comment type="caution">
    <text evidence="4">The sequence shown here is derived from an EMBL/GenBank/DDBJ whole genome shotgun (WGS) entry which is preliminary data.</text>
</comment>
<accession>Q1K4A0</accession>
<evidence type="ECO:0000313" key="5">
    <source>
        <dbReference type="Proteomes" id="UP000005695"/>
    </source>
</evidence>
<evidence type="ECO:0000256" key="3">
    <source>
        <dbReference type="SAM" id="SignalP"/>
    </source>
</evidence>
<reference evidence="4" key="2">
    <citation type="submission" date="2006-05" db="EMBL/GenBank/DDBJ databases">
        <title>Sequencing of the draft genome and assembly of Desulfuromonas acetoxidans DSM 684.</title>
        <authorList>
            <consortium name="US DOE Joint Genome Institute (JGI-PGF)"/>
            <person name="Copeland A."/>
            <person name="Lucas S."/>
            <person name="Lapidus A."/>
            <person name="Barry K."/>
            <person name="Detter J.C."/>
            <person name="Glavina del Rio T."/>
            <person name="Hammon N."/>
            <person name="Israni S."/>
            <person name="Dalin E."/>
            <person name="Tice H."/>
            <person name="Bruce D."/>
            <person name="Pitluck S."/>
            <person name="Richardson P."/>
        </authorList>
    </citation>
    <scope>NUCLEOTIDE SEQUENCE [LARGE SCALE GENOMIC DNA]</scope>
    <source>
        <strain evidence="4">DSM 684</strain>
    </source>
</reference>
<dbReference type="Pfam" id="PF04333">
    <property type="entry name" value="MlaA"/>
    <property type="match status" value="1"/>
</dbReference>
<dbReference type="GO" id="GO:0016020">
    <property type="term" value="C:membrane"/>
    <property type="evidence" value="ECO:0007669"/>
    <property type="project" value="InterPro"/>
</dbReference>
<dbReference type="InterPro" id="IPR007428">
    <property type="entry name" value="MlaA"/>
</dbReference>
<proteinExistence type="inferred from homology"/>
<dbReference type="OrthoDB" id="9785326at2"/>
<dbReference type="PRINTS" id="PR01805">
    <property type="entry name" value="VACJLIPOPROT"/>
</dbReference>
<gene>
    <name evidence="4" type="ORF">Dace_3069</name>
</gene>
<dbReference type="Proteomes" id="UP000005695">
    <property type="component" value="Unassembled WGS sequence"/>
</dbReference>
<reference evidence="4" key="1">
    <citation type="submission" date="2006-05" db="EMBL/GenBank/DDBJ databases">
        <title>Annotation of the draft genome assembly of Desulfuromonas acetoxidans DSM 684.</title>
        <authorList>
            <consortium name="US DOE Joint Genome Institute (JGI-ORNL)"/>
            <person name="Larimer F."/>
            <person name="Land M."/>
            <person name="Hauser L."/>
        </authorList>
    </citation>
    <scope>NUCLEOTIDE SEQUENCE [LARGE SCALE GENOMIC DNA]</scope>
    <source>
        <strain evidence="4">DSM 684</strain>
    </source>
</reference>
<dbReference type="GO" id="GO:0120010">
    <property type="term" value="P:intermembrane phospholipid transfer"/>
    <property type="evidence" value="ECO:0007669"/>
    <property type="project" value="TreeGrafter"/>
</dbReference>
<name>Q1K4A0_DESA6</name>
<dbReference type="PANTHER" id="PTHR30035:SF3">
    <property type="entry name" value="INTERMEMBRANE PHOSPHOLIPID TRANSPORT SYSTEM LIPOPROTEIN MLAA"/>
    <property type="match status" value="1"/>
</dbReference>
<feature type="chain" id="PRO_5004192735" evidence="3">
    <location>
        <begin position="24"/>
        <end position="245"/>
    </location>
</feature>
<feature type="signal peptide" evidence="3">
    <location>
        <begin position="1"/>
        <end position="23"/>
    </location>
</feature>
<keyword evidence="5" id="KW-1185">Reference proteome</keyword>
<dbReference type="EMBL" id="AAEW02000001">
    <property type="protein sequence ID" value="EAT17203.1"/>
    <property type="molecule type" value="Genomic_DNA"/>
</dbReference>
<comment type="similarity">
    <text evidence="1">Belongs to the MlaA family.</text>
</comment>
<sequence length="245" mass="27648">MKRMVAIFLLMMLLLATATVVVAAEEQPPPPLDLYGDLYGDDLAEPPTGDPLEVVNRGVFWFNDKMYFYLLKPVARGFRVVPEPARVGLGNMLDNIKSPIRAANALLQLKFKDCGTELGRLVVNTTLGIFGYYDAADIIWSIKKKDEDFGQTLGYYGVEEGFYLVLPFFGSSTLRDGLSLFPDMYVDPVFWTVRQEAAWGIKGTDVVNRISLDKDTYESIIEEQLDPYLFVRDAYLQNRAADVEE</sequence>
<organism evidence="4 5">
    <name type="scientific">Desulfuromonas acetoxidans (strain DSM 684 / 11070)</name>
    <dbReference type="NCBI Taxonomy" id="281689"/>
    <lineage>
        <taxon>Bacteria</taxon>
        <taxon>Pseudomonadati</taxon>
        <taxon>Thermodesulfobacteriota</taxon>
        <taxon>Desulfuromonadia</taxon>
        <taxon>Desulfuromonadales</taxon>
        <taxon>Desulfuromonadaceae</taxon>
        <taxon>Desulfuromonas</taxon>
    </lineage>
</organism>
<dbReference type="PANTHER" id="PTHR30035">
    <property type="entry name" value="LIPOPROTEIN VACJ-RELATED"/>
    <property type="match status" value="1"/>
</dbReference>